<name>A0AA36JK67_9DINO</name>
<protein>
    <submittedName>
        <fullName evidence="1">Uncharacterized protein</fullName>
    </submittedName>
</protein>
<comment type="caution">
    <text evidence="1">The sequence shown here is derived from an EMBL/GenBank/DDBJ whole genome shotgun (WGS) entry which is preliminary data.</text>
</comment>
<dbReference type="AlphaFoldDB" id="A0AA36JK67"/>
<proteinExistence type="predicted"/>
<sequence>MRRSCSDPALKAPVPARRAEVRRLLVVPPQRSAAQLISEPLQSQSHDPKVANQAKSQLLLAAQVRKAQSSAKLPPGQYWWNQVERKVTVWR</sequence>
<accession>A0AA36JK67</accession>
<gene>
    <name evidence="1" type="ORF">EVOR1521_LOCUS28441</name>
</gene>
<dbReference type="EMBL" id="CAUJNA010003633">
    <property type="protein sequence ID" value="CAJ1406483.1"/>
    <property type="molecule type" value="Genomic_DNA"/>
</dbReference>
<reference evidence="1" key="1">
    <citation type="submission" date="2023-08" db="EMBL/GenBank/DDBJ databases">
        <authorList>
            <person name="Chen Y."/>
            <person name="Shah S."/>
            <person name="Dougan E. K."/>
            <person name="Thang M."/>
            <person name="Chan C."/>
        </authorList>
    </citation>
    <scope>NUCLEOTIDE SEQUENCE</scope>
</reference>
<evidence type="ECO:0000313" key="2">
    <source>
        <dbReference type="Proteomes" id="UP001178507"/>
    </source>
</evidence>
<dbReference type="Proteomes" id="UP001178507">
    <property type="component" value="Unassembled WGS sequence"/>
</dbReference>
<keyword evidence="2" id="KW-1185">Reference proteome</keyword>
<evidence type="ECO:0000313" key="1">
    <source>
        <dbReference type="EMBL" id="CAJ1406483.1"/>
    </source>
</evidence>
<organism evidence="1 2">
    <name type="scientific">Effrenium voratum</name>
    <dbReference type="NCBI Taxonomy" id="2562239"/>
    <lineage>
        <taxon>Eukaryota</taxon>
        <taxon>Sar</taxon>
        <taxon>Alveolata</taxon>
        <taxon>Dinophyceae</taxon>
        <taxon>Suessiales</taxon>
        <taxon>Symbiodiniaceae</taxon>
        <taxon>Effrenium</taxon>
    </lineage>
</organism>